<feature type="region of interest" description="Disordered" evidence="5">
    <location>
        <begin position="349"/>
        <end position="368"/>
    </location>
</feature>
<dbReference type="GO" id="GO:0006620">
    <property type="term" value="P:post-translational protein targeting to endoplasmic reticulum membrane"/>
    <property type="evidence" value="ECO:0007669"/>
    <property type="project" value="TreeGrafter"/>
</dbReference>
<dbReference type="Pfam" id="PF16546">
    <property type="entry name" value="SGTA_dimer"/>
    <property type="match status" value="1"/>
</dbReference>
<dbReference type="FunFam" id="1.10.260.100:FF:000011">
    <property type="entry name" value="TPR Domain containing protein"/>
    <property type="match status" value="1"/>
</dbReference>
<feature type="repeat" description="TPR" evidence="4">
    <location>
        <begin position="119"/>
        <end position="152"/>
    </location>
</feature>
<feature type="region of interest" description="Disordered" evidence="5">
    <location>
        <begin position="82"/>
        <end position="125"/>
    </location>
</feature>
<dbReference type="EMBL" id="PXOA01000641">
    <property type="protein sequence ID" value="RFU73508.1"/>
    <property type="molecule type" value="Genomic_DNA"/>
</dbReference>
<dbReference type="FunFam" id="1.20.5.420:FF:000005">
    <property type="entry name" value="Hsc70 cochaperone (SGT), putative"/>
    <property type="match status" value="1"/>
</dbReference>
<reference evidence="7 8" key="1">
    <citation type="journal article" date="2018" name="PLoS Pathog.">
        <title>Evolution of structural diversity of trichothecenes, a family of toxins produced by plant pathogenic and entomopathogenic fungi.</title>
        <authorList>
            <person name="Proctor R.H."/>
            <person name="McCormick S.P."/>
            <person name="Kim H.S."/>
            <person name="Cardoza R.E."/>
            <person name="Stanley A.M."/>
            <person name="Lindo L."/>
            <person name="Kelly A."/>
            <person name="Brown D.W."/>
            <person name="Lee T."/>
            <person name="Vaughan M.M."/>
            <person name="Alexander N.J."/>
            <person name="Busman M."/>
            <person name="Gutierrez S."/>
        </authorList>
    </citation>
    <scope>NUCLEOTIDE SEQUENCE [LARGE SCALE GENOMIC DNA]</scope>
    <source>
        <strain evidence="7 8">IBT 40837</strain>
    </source>
</reference>
<dbReference type="InterPro" id="IPR032374">
    <property type="entry name" value="SGTA_dimer"/>
</dbReference>
<feature type="compositionally biased region" description="Low complexity" evidence="5">
    <location>
        <begin position="82"/>
        <end position="107"/>
    </location>
</feature>
<keyword evidence="3 4" id="KW-0802">TPR repeat</keyword>
<evidence type="ECO:0000256" key="1">
    <source>
        <dbReference type="ARBA" id="ARBA00008175"/>
    </source>
</evidence>
<dbReference type="Gene3D" id="1.25.40.10">
    <property type="entry name" value="Tetratricopeptide repeat domain"/>
    <property type="match status" value="1"/>
</dbReference>
<feature type="repeat" description="TPR" evidence="4">
    <location>
        <begin position="187"/>
        <end position="220"/>
    </location>
</feature>
<evidence type="ECO:0000259" key="6">
    <source>
        <dbReference type="Pfam" id="PF16546"/>
    </source>
</evidence>
<keyword evidence="8" id="KW-1185">Reference proteome</keyword>
<evidence type="ECO:0000256" key="3">
    <source>
        <dbReference type="ARBA" id="ARBA00022803"/>
    </source>
</evidence>
<dbReference type="SMART" id="SM00028">
    <property type="entry name" value="TPR"/>
    <property type="match status" value="3"/>
</dbReference>
<dbReference type="FunFam" id="1.25.40.10:FF:000207">
    <property type="entry name" value="Small glutamine-rich tetratricopeptide repeat-containing protein"/>
    <property type="match status" value="1"/>
</dbReference>
<dbReference type="GO" id="GO:0072380">
    <property type="term" value="C:TRC complex"/>
    <property type="evidence" value="ECO:0007669"/>
    <property type="project" value="TreeGrafter"/>
</dbReference>
<dbReference type="PANTHER" id="PTHR45831">
    <property type="entry name" value="LD24721P"/>
    <property type="match status" value="1"/>
</dbReference>
<feature type="domain" description="SGTA homodimerisation" evidence="6">
    <location>
        <begin position="7"/>
        <end position="71"/>
    </location>
</feature>
<dbReference type="Pfam" id="PF13181">
    <property type="entry name" value="TPR_8"/>
    <property type="match status" value="1"/>
</dbReference>
<dbReference type="InterPro" id="IPR047150">
    <property type="entry name" value="SGT"/>
</dbReference>
<accession>A0A395NBM3</accession>
<dbReference type="GO" id="GO:0016020">
    <property type="term" value="C:membrane"/>
    <property type="evidence" value="ECO:0007669"/>
    <property type="project" value="TreeGrafter"/>
</dbReference>
<evidence type="ECO:0000256" key="5">
    <source>
        <dbReference type="SAM" id="MobiDB-lite"/>
    </source>
</evidence>
<name>A0A395NBM3_TRIAR</name>
<comment type="caution">
    <text evidence="7">The sequence shown here is derived from an EMBL/GenBank/DDBJ whole genome shotgun (WGS) entry which is preliminary data.</text>
</comment>
<protein>
    <submittedName>
        <fullName evidence="7">Tpr domain containing</fullName>
    </submittedName>
</protein>
<dbReference type="PROSITE" id="PS50005">
    <property type="entry name" value="TPR"/>
    <property type="match status" value="2"/>
</dbReference>
<dbReference type="Proteomes" id="UP000266272">
    <property type="component" value="Unassembled WGS sequence"/>
</dbReference>
<evidence type="ECO:0000313" key="7">
    <source>
        <dbReference type="EMBL" id="RFU73508.1"/>
    </source>
</evidence>
<evidence type="ECO:0000256" key="4">
    <source>
        <dbReference type="PROSITE-ProRule" id="PRU00339"/>
    </source>
</evidence>
<comment type="similarity">
    <text evidence="1">Belongs to the SGT family.</text>
</comment>
<sequence length="368" mass="37319">MAAQQTSKQRLALAICDFLTTSTTDGTLTAEDKDSIDVAINCIAESFKVDPSDEAAVKSAIGSQNLLQVFSVYEKLKASNASSSSASSSNSSSSPGAAAAASSSSSSIPEPSDAQKKEAESLKSKGNAAMAQKDYAGAIDLYTQALGLHPSNAVFLSNRAAAHSAAKDHASARIDAEAAVAIDPSYTKAWSRLGLARFALGDPKGAMEAYRQGIEYEGNGGSDAMKKGFETAKRRVDELESEQSQDNLSRSAPGAGAGGMPDFSNLASMFGGAGGGGGGMPDLGSIMSNPMFANMAQSLMSNPDLMSNLMSNPRLRDMANQFSSGGGMPDLGALMSDPNIAEMARNMMGGGGAGGAPPGAPGAGGAGR</sequence>
<proteinExistence type="inferred from homology"/>
<dbReference type="STRING" id="490622.A0A395NBM3"/>
<feature type="region of interest" description="Disordered" evidence="5">
    <location>
        <begin position="235"/>
        <end position="258"/>
    </location>
</feature>
<dbReference type="OrthoDB" id="2335338at2759"/>
<dbReference type="GO" id="GO:0060090">
    <property type="term" value="F:molecular adaptor activity"/>
    <property type="evidence" value="ECO:0007669"/>
    <property type="project" value="TreeGrafter"/>
</dbReference>
<dbReference type="PANTHER" id="PTHR45831:SF2">
    <property type="entry name" value="LD24721P"/>
    <property type="match status" value="1"/>
</dbReference>
<evidence type="ECO:0000256" key="2">
    <source>
        <dbReference type="ARBA" id="ARBA00022737"/>
    </source>
</evidence>
<dbReference type="Pfam" id="PF13432">
    <property type="entry name" value="TPR_16"/>
    <property type="match status" value="1"/>
</dbReference>
<feature type="compositionally biased region" description="Basic and acidic residues" evidence="5">
    <location>
        <begin position="113"/>
        <end position="123"/>
    </location>
</feature>
<dbReference type="Gene3D" id="1.10.260.100">
    <property type="match status" value="1"/>
</dbReference>
<keyword evidence="2" id="KW-0677">Repeat</keyword>
<dbReference type="Gene3D" id="1.20.5.420">
    <property type="entry name" value="Immunoglobulin FC, subunit C"/>
    <property type="match status" value="1"/>
</dbReference>
<dbReference type="InterPro" id="IPR011990">
    <property type="entry name" value="TPR-like_helical_dom_sf"/>
</dbReference>
<organism evidence="7 8">
    <name type="scientific">Trichoderma arundinaceum</name>
    <dbReference type="NCBI Taxonomy" id="490622"/>
    <lineage>
        <taxon>Eukaryota</taxon>
        <taxon>Fungi</taxon>
        <taxon>Dikarya</taxon>
        <taxon>Ascomycota</taxon>
        <taxon>Pezizomycotina</taxon>
        <taxon>Sordariomycetes</taxon>
        <taxon>Hypocreomycetidae</taxon>
        <taxon>Hypocreales</taxon>
        <taxon>Hypocreaceae</taxon>
        <taxon>Trichoderma</taxon>
    </lineage>
</organism>
<evidence type="ECO:0000313" key="8">
    <source>
        <dbReference type="Proteomes" id="UP000266272"/>
    </source>
</evidence>
<dbReference type="InterPro" id="IPR019734">
    <property type="entry name" value="TPR_rpt"/>
</dbReference>
<dbReference type="AlphaFoldDB" id="A0A395NBM3"/>
<gene>
    <name evidence="7" type="ORF">TARUN_8742</name>
</gene>
<dbReference type="SUPFAM" id="SSF48452">
    <property type="entry name" value="TPR-like"/>
    <property type="match status" value="1"/>
</dbReference>